<dbReference type="AlphaFoldDB" id="A0A0A8Z6Y7"/>
<protein>
    <submittedName>
        <fullName evidence="1">Uncharacterized protein</fullName>
    </submittedName>
</protein>
<dbReference type="EMBL" id="GBRH01264437">
    <property type="protein sequence ID" value="JAD33458.1"/>
    <property type="molecule type" value="Transcribed_RNA"/>
</dbReference>
<proteinExistence type="predicted"/>
<name>A0A0A8Z6Y7_ARUDO</name>
<evidence type="ECO:0000313" key="1">
    <source>
        <dbReference type="EMBL" id="JAD33458.1"/>
    </source>
</evidence>
<accession>A0A0A8Z6Y7</accession>
<organism evidence="1">
    <name type="scientific">Arundo donax</name>
    <name type="common">Giant reed</name>
    <name type="synonym">Donax arundinaceus</name>
    <dbReference type="NCBI Taxonomy" id="35708"/>
    <lineage>
        <taxon>Eukaryota</taxon>
        <taxon>Viridiplantae</taxon>
        <taxon>Streptophyta</taxon>
        <taxon>Embryophyta</taxon>
        <taxon>Tracheophyta</taxon>
        <taxon>Spermatophyta</taxon>
        <taxon>Magnoliopsida</taxon>
        <taxon>Liliopsida</taxon>
        <taxon>Poales</taxon>
        <taxon>Poaceae</taxon>
        <taxon>PACMAD clade</taxon>
        <taxon>Arundinoideae</taxon>
        <taxon>Arundineae</taxon>
        <taxon>Arundo</taxon>
    </lineage>
</organism>
<reference evidence="1" key="1">
    <citation type="submission" date="2014-09" db="EMBL/GenBank/DDBJ databases">
        <authorList>
            <person name="Magalhaes I.L.F."/>
            <person name="Oliveira U."/>
            <person name="Santos F.R."/>
            <person name="Vidigal T.H.D.A."/>
            <person name="Brescovit A.D."/>
            <person name="Santos A.J."/>
        </authorList>
    </citation>
    <scope>NUCLEOTIDE SEQUENCE</scope>
    <source>
        <tissue evidence="1">Shoot tissue taken approximately 20 cm above the soil surface</tissue>
    </source>
</reference>
<reference evidence="1" key="2">
    <citation type="journal article" date="2015" name="Data Brief">
        <title>Shoot transcriptome of the giant reed, Arundo donax.</title>
        <authorList>
            <person name="Barrero R.A."/>
            <person name="Guerrero F.D."/>
            <person name="Moolhuijzen P."/>
            <person name="Goolsby J.A."/>
            <person name="Tidwell J."/>
            <person name="Bellgard S.E."/>
            <person name="Bellgard M.I."/>
        </authorList>
    </citation>
    <scope>NUCLEOTIDE SEQUENCE</scope>
    <source>
        <tissue evidence="1">Shoot tissue taken approximately 20 cm above the soil surface</tissue>
    </source>
</reference>
<sequence>MGTRFIYEVNISRLSETKTKCNSL</sequence>